<evidence type="ECO:0000259" key="1">
    <source>
        <dbReference type="Pfam" id="PF11412"/>
    </source>
</evidence>
<sequence>MTVREKVFSVQGSVFSRLRLNAGLLVFGACLWVMTLSASAQTGLTLQLVPETTAIVPGQPFRVGLFIQHQPGWHTYWRQPGIVGVPTSIAWELPAGFTAGELEYPEPESVLMFRIKAQGYERDVLLQTQITPPADLKPGQTIPLKGKATWMCCGNTCHPGHMGIELRMPVAVESSPDPKWQPLFEKERAAYPRPSEAWTAKATEEGLKVTLTLTPGPGARPVGADEKVTFFTDDGWINSDEPQRLELLPEGGFILHLTRADVFLGKTVPQELNGVVQRDGGWVQGKKWRSLSIEPKLQRP</sequence>
<dbReference type="Pfam" id="PF11412">
    <property type="entry name" value="DsbD_N"/>
    <property type="match status" value="1"/>
</dbReference>
<comment type="caution">
    <text evidence="2">The sequence shown here is derived from an EMBL/GenBank/DDBJ whole genome shotgun (WGS) entry which is preliminary data.</text>
</comment>
<proteinExistence type="predicted"/>
<reference evidence="3" key="1">
    <citation type="journal article" date="2019" name="Int. J. Syst. Evol. Microbiol.">
        <title>The Global Catalogue of Microorganisms (GCM) 10K type strain sequencing project: providing services to taxonomists for standard genome sequencing and annotation.</title>
        <authorList>
            <consortium name="The Broad Institute Genomics Platform"/>
            <consortium name="The Broad Institute Genome Sequencing Center for Infectious Disease"/>
            <person name="Wu L."/>
            <person name="Ma J."/>
        </authorList>
    </citation>
    <scope>NUCLEOTIDE SEQUENCE [LARGE SCALE GENOMIC DNA]</scope>
    <source>
        <strain evidence="3">JCM 18053</strain>
    </source>
</reference>
<dbReference type="PROSITE" id="PS51257">
    <property type="entry name" value="PROKAR_LIPOPROTEIN"/>
    <property type="match status" value="1"/>
</dbReference>
<evidence type="ECO:0000313" key="3">
    <source>
        <dbReference type="Proteomes" id="UP001499852"/>
    </source>
</evidence>
<gene>
    <name evidence="2" type="ORF">GCM10023213_17610</name>
</gene>
<dbReference type="Proteomes" id="UP001499852">
    <property type="component" value="Unassembled WGS sequence"/>
</dbReference>
<name>A0ABP9P3S4_9BACT</name>
<dbReference type="EMBL" id="BAABIA010000003">
    <property type="protein sequence ID" value="GAA5138575.1"/>
    <property type="molecule type" value="Genomic_DNA"/>
</dbReference>
<dbReference type="InterPro" id="IPR028250">
    <property type="entry name" value="DsbDN"/>
</dbReference>
<protein>
    <recommendedName>
        <fullName evidence="1">Thiol:disulfide interchange protein DsbD N-terminal domain-containing protein</fullName>
    </recommendedName>
</protein>
<keyword evidence="3" id="KW-1185">Reference proteome</keyword>
<feature type="domain" description="Thiol:disulfide interchange protein DsbD N-terminal" evidence="1">
    <location>
        <begin position="47"/>
        <end position="160"/>
    </location>
</feature>
<organism evidence="2 3">
    <name type="scientific">Prosthecobacter algae</name>
    <dbReference type="NCBI Taxonomy" id="1144682"/>
    <lineage>
        <taxon>Bacteria</taxon>
        <taxon>Pseudomonadati</taxon>
        <taxon>Verrucomicrobiota</taxon>
        <taxon>Verrucomicrobiia</taxon>
        <taxon>Verrucomicrobiales</taxon>
        <taxon>Verrucomicrobiaceae</taxon>
        <taxon>Prosthecobacter</taxon>
    </lineage>
</organism>
<evidence type="ECO:0000313" key="2">
    <source>
        <dbReference type="EMBL" id="GAA5138575.1"/>
    </source>
</evidence>
<accession>A0ABP9P3S4</accession>